<gene>
    <name evidence="4" type="ORF">DET48_1646</name>
</gene>
<dbReference type="AlphaFoldDB" id="A0A329DSU9"/>
<proteinExistence type="inferred from homology"/>
<dbReference type="InterPro" id="IPR003362">
    <property type="entry name" value="Bact_transf"/>
</dbReference>
<keyword evidence="2" id="KW-1133">Transmembrane helix</keyword>
<accession>A0A329DSU9</accession>
<evidence type="ECO:0000313" key="4">
    <source>
        <dbReference type="EMBL" id="RAS52739.1"/>
    </source>
</evidence>
<keyword evidence="2" id="KW-0812">Transmembrane</keyword>
<keyword evidence="4" id="KW-0808">Transferase</keyword>
<name>A0A329DSU9_VIBDI</name>
<comment type="caution">
    <text evidence="4">The sequence shown here is derived from an EMBL/GenBank/DDBJ whole genome shotgun (WGS) entry which is preliminary data.</text>
</comment>
<dbReference type="GO" id="GO:0016780">
    <property type="term" value="F:phosphotransferase activity, for other substituted phosphate groups"/>
    <property type="evidence" value="ECO:0007669"/>
    <property type="project" value="TreeGrafter"/>
</dbReference>
<organism evidence="4 5">
    <name type="scientific">Vibrio diazotrophicus</name>
    <dbReference type="NCBI Taxonomy" id="685"/>
    <lineage>
        <taxon>Bacteria</taxon>
        <taxon>Pseudomonadati</taxon>
        <taxon>Pseudomonadota</taxon>
        <taxon>Gammaproteobacteria</taxon>
        <taxon>Vibrionales</taxon>
        <taxon>Vibrionaceae</taxon>
        <taxon>Vibrio</taxon>
    </lineage>
</organism>
<dbReference type="PANTHER" id="PTHR30576">
    <property type="entry name" value="COLANIC BIOSYNTHESIS UDP-GLUCOSE LIPID CARRIER TRANSFERASE"/>
    <property type="match status" value="1"/>
</dbReference>
<evidence type="ECO:0000259" key="3">
    <source>
        <dbReference type="Pfam" id="PF02397"/>
    </source>
</evidence>
<protein>
    <submittedName>
        <fullName evidence="4">Lipopolysaccharide/colanic/teichoic acid biosynthesis glycosyltransferase</fullName>
    </submittedName>
</protein>
<keyword evidence="2" id="KW-0472">Membrane</keyword>
<feature type="transmembrane region" description="Helical" evidence="2">
    <location>
        <begin position="65"/>
        <end position="92"/>
    </location>
</feature>
<evidence type="ECO:0000313" key="5">
    <source>
        <dbReference type="Proteomes" id="UP000248729"/>
    </source>
</evidence>
<reference evidence="4 5" key="1">
    <citation type="submission" date="2018-06" db="EMBL/GenBank/DDBJ databases">
        <title>Freshwater and sediment microbial communities from various areas in North America, analyzing microbe dynamics in response to fracking.</title>
        <authorList>
            <person name="Lamendella R."/>
        </authorList>
    </citation>
    <scope>NUCLEOTIDE SEQUENCE [LARGE SCALE GENOMIC DNA]</scope>
    <source>
        <strain evidence="4 5">99A</strain>
    </source>
</reference>
<dbReference type="PANTHER" id="PTHR30576:SF0">
    <property type="entry name" value="UNDECAPRENYL-PHOSPHATE N-ACETYLGALACTOSAMINYL 1-PHOSPHATE TRANSFERASE-RELATED"/>
    <property type="match status" value="1"/>
</dbReference>
<sequence>MVDVNTHIDSHTQRLLADYVLAGVPIIHRGRLEEHLTRSVELSQLSDNALGMLAPSHFYARLKRFIDICVVVVTLPVSLTLGLMIAAAIAIVDKGPVFYSQTRIGYRHRPFTMYKFTSMAPSDDPSPGFATSHTPRISRLGSWLRRTHLDELPQLWNILKGDMSLVGPRPEQPTFAQSFSEQLPFYPYRHSVKPGLTGWAQVNLGYADTLESTEKKLAFDLYYLKHFSWALDCEILLRTLWVVVTQKDSL</sequence>
<dbReference type="Proteomes" id="UP000248729">
    <property type="component" value="Unassembled WGS sequence"/>
</dbReference>
<comment type="similarity">
    <text evidence="1">Belongs to the bacterial sugar transferase family.</text>
</comment>
<dbReference type="Pfam" id="PF02397">
    <property type="entry name" value="Bac_transf"/>
    <property type="match status" value="1"/>
</dbReference>
<feature type="domain" description="Bacterial sugar transferase" evidence="3">
    <location>
        <begin position="63"/>
        <end position="244"/>
    </location>
</feature>
<evidence type="ECO:0000256" key="1">
    <source>
        <dbReference type="ARBA" id="ARBA00006464"/>
    </source>
</evidence>
<dbReference type="EMBL" id="QLTR01000064">
    <property type="protein sequence ID" value="RAS52739.1"/>
    <property type="molecule type" value="Genomic_DNA"/>
</dbReference>
<evidence type="ECO:0000256" key="2">
    <source>
        <dbReference type="SAM" id="Phobius"/>
    </source>
</evidence>